<comment type="cofactor">
    <cofactor evidence="2">
        <name>[4Fe-4S] cluster</name>
        <dbReference type="ChEBI" id="CHEBI:49883"/>
    </cofactor>
</comment>
<evidence type="ECO:0000313" key="23">
    <source>
        <dbReference type="EMBL" id="TWT59660.1"/>
    </source>
</evidence>
<dbReference type="SMART" id="SM00091">
    <property type="entry name" value="PAS"/>
    <property type="match status" value="3"/>
</dbReference>
<dbReference type="CDD" id="cd00130">
    <property type="entry name" value="PAS"/>
    <property type="match status" value="3"/>
</dbReference>
<evidence type="ECO:0000256" key="15">
    <source>
        <dbReference type="ARBA" id="ARBA00023014"/>
    </source>
</evidence>
<keyword evidence="12" id="KW-0067">ATP-binding</keyword>
<dbReference type="InterPro" id="IPR050482">
    <property type="entry name" value="Sensor_HK_TwoCompSys"/>
</dbReference>
<dbReference type="SUPFAM" id="SSF55785">
    <property type="entry name" value="PYP-like sensor domain (PAS domain)"/>
    <property type="match status" value="3"/>
</dbReference>
<proteinExistence type="predicted"/>
<dbReference type="PROSITE" id="PS50112">
    <property type="entry name" value="PAS"/>
    <property type="match status" value="2"/>
</dbReference>
<evidence type="ECO:0000259" key="20">
    <source>
        <dbReference type="PROSITE" id="PS50109"/>
    </source>
</evidence>
<feature type="domain" description="Histidine kinase" evidence="20">
    <location>
        <begin position="520"/>
        <end position="607"/>
    </location>
</feature>
<comment type="function">
    <text evidence="16">Member of the two-component regulatory system NreB/NreC involved in the control of dissimilatory nitrate/nitrite reduction in response to oxygen. NreB functions as a direct oxygen sensor histidine kinase which is autophosphorylated, in the absence of oxygen, probably at the conserved histidine residue, and transfers its phosphate group probably to a conserved aspartate residue of NreC. NreB/NreC activates the expression of the nitrate (narGHJI) and nitrite (nir) reductase operons, as well as the putative nitrate transporter gene narT.</text>
</comment>
<dbReference type="InterPro" id="IPR000700">
    <property type="entry name" value="PAS-assoc_C"/>
</dbReference>
<evidence type="ECO:0000313" key="24">
    <source>
        <dbReference type="Proteomes" id="UP000316095"/>
    </source>
</evidence>
<evidence type="ECO:0000259" key="22">
    <source>
        <dbReference type="PROSITE" id="PS50113"/>
    </source>
</evidence>
<feature type="domain" description="PAS" evidence="21">
    <location>
        <begin position="280"/>
        <end position="351"/>
    </location>
</feature>
<evidence type="ECO:0000256" key="14">
    <source>
        <dbReference type="ARBA" id="ARBA00023012"/>
    </source>
</evidence>
<dbReference type="FunFam" id="3.30.450.20:FF:000060">
    <property type="entry name" value="Sensor protein FixL"/>
    <property type="match status" value="1"/>
</dbReference>
<dbReference type="GO" id="GO:0005737">
    <property type="term" value="C:cytoplasm"/>
    <property type="evidence" value="ECO:0007669"/>
    <property type="project" value="UniProtKB-SubCell"/>
</dbReference>
<evidence type="ECO:0000259" key="21">
    <source>
        <dbReference type="PROSITE" id="PS50112"/>
    </source>
</evidence>
<dbReference type="InterPro" id="IPR000014">
    <property type="entry name" value="PAS"/>
</dbReference>
<name>A0A5C5X9N5_9PLAN</name>
<protein>
    <recommendedName>
        <fullName evidence="5">Oxygen sensor histidine kinase NreB</fullName>
        <ecNumber evidence="4">2.7.13.3</ecNumber>
    </recommendedName>
    <alternativeName>
        <fullName evidence="17">Nitrogen regulation protein B</fullName>
    </alternativeName>
    <alternativeName>
        <fullName evidence="19">Sensor protein FixL</fullName>
    </alternativeName>
</protein>
<feature type="domain" description="PAC" evidence="22">
    <location>
        <begin position="99"/>
        <end position="153"/>
    </location>
</feature>
<dbReference type="GO" id="GO:0051539">
    <property type="term" value="F:4 iron, 4 sulfur cluster binding"/>
    <property type="evidence" value="ECO:0007669"/>
    <property type="project" value="UniProtKB-KW"/>
</dbReference>
<comment type="catalytic activity">
    <reaction evidence="1">
        <text>ATP + protein L-histidine = ADP + protein N-phospho-L-histidine.</text>
        <dbReference type="EC" id="2.7.13.3"/>
    </reaction>
</comment>
<evidence type="ECO:0000256" key="8">
    <source>
        <dbReference type="ARBA" id="ARBA00022679"/>
    </source>
</evidence>
<dbReference type="RefSeq" id="WP_146501865.1">
    <property type="nucleotide sequence ID" value="NZ_SJPG01000001.1"/>
</dbReference>
<dbReference type="InterPro" id="IPR036890">
    <property type="entry name" value="HATPase_C_sf"/>
</dbReference>
<dbReference type="Pfam" id="PF02518">
    <property type="entry name" value="HATPase_c"/>
    <property type="match status" value="1"/>
</dbReference>
<organism evidence="23 24">
    <name type="scientific">Rubinisphaera italica</name>
    <dbReference type="NCBI Taxonomy" id="2527969"/>
    <lineage>
        <taxon>Bacteria</taxon>
        <taxon>Pseudomonadati</taxon>
        <taxon>Planctomycetota</taxon>
        <taxon>Planctomycetia</taxon>
        <taxon>Planctomycetales</taxon>
        <taxon>Planctomycetaceae</taxon>
        <taxon>Rubinisphaera</taxon>
    </lineage>
</organism>
<dbReference type="Gene3D" id="3.30.565.10">
    <property type="entry name" value="Histidine kinase-like ATPase, C-terminal domain"/>
    <property type="match status" value="1"/>
</dbReference>
<keyword evidence="6" id="KW-0004">4Fe-4S</keyword>
<evidence type="ECO:0000256" key="12">
    <source>
        <dbReference type="ARBA" id="ARBA00022840"/>
    </source>
</evidence>
<dbReference type="AlphaFoldDB" id="A0A5C5X9N5"/>
<dbReference type="Pfam" id="PF13426">
    <property type="entry name" value="PAS_9"/>
    <property type="match status" value="2"/>
</dbReference>
<keyword evidence="11" id="KW-0418">Kinase</keyword>
<dbReference type="InterPro" id="IPR035965">
    <property type="entry name" value="PAS-like_dom_sf"/>
</dbReference>
<comment type="subcellular location">
    <subcellularLocation>
        <location evidence="3">Cytoplasm</location>
    </subcellularLocation>
</comment>
<evidence type="ECO:0000256" key="5">
    <source>
        <dbReference type="ARBA" id="ARBA00017322"/>
    </source>
</evidence>
<dbReference type="GO" id="GO:0016020">
    <property type="term" value="C:membrane"/>
    <property type="evidence" value="ECO:0007669"/>
    <property type="project" value="InterPro"/>
</dbReference>
<dbReference type="PANTHER" id="PTHR24421">
    <property type="entry name" value="NITRATE/NITRITE SENSOR PROTEIN NARX-RELATED"/>
    <property type="match status" value="1"/>
</dbReference>
<dbReference type="PROSITE" id="PS50113">
    <property type="entry name" value="PAC"/>
    <property type="match status" value="2"/>
</dbReference>
<dbReference type="GO" id="GO:0005524">
    <property type="term" value="F:ATP binding"/>
    <property type="evidence" value="ECO:0007669"/>
    <property type="project" value="UniProtKB-KW"/>
</dbReference>
<evidence type="ECO:0000256" key="3">
    <source>
        <dbReference type="ARBA" id="ARBA00004496"/>
    </source>
</evidence>
<dbReference type="SMART" id="SM00086">
    <property type="entry name" value="PAC"/>
    <property type="match status" value="3"/>
</dbReference>
<dbReference type="InterPro" id="IPR004358">
    <property type="entry name" value="Sig_transdc_His_kin-like_C"/>
</dbReference>
<feature type="domain" description="PAS" evidence="21">
    <location>
        <begin position="154"/>
        <end position="224"/>
    </location>
</feature>
<keyword evidence="24" id="KW-1185">Reference proteome</keyword>
<dbReference type="Pfam" id="PF07730">
    <property type="entry name" value="HisKA_3"/>
    <property type="match status" value="1"/>
</dbReference>
<gene>
    <name evidence="23" type="primary">fixL_1</name>
    <name evidence="23" type="ORF">Pan54_03690</name>
</gene>
<accession>A0A5C5X9N5</accession>
<dbReference type="SUPFAM" id="SSF55874">
    <property type="entry name" value="ATPase domain of HSP90 chaperone/DNA topoisomerase II/histidine kinase"/>
    <property type="match status" value="1"/>
</dbReference>
<evidence type="ECO:0000256" key="16">
    <source>
        <dbReference type="ARBA" id="ARBA00024827"/>
    </source>
</evidence>
<evidence type="ECO:0000256" key="1">
    <source>
        <dbReference type="ARBA" id="ARBA00000085"/>
    </source>
</evidence>
<dbReference type="InterPro" id="IPR001610">
    <property type="entry name" value="PAC"/>
</dbReference>
<dbReference type="NCBIfam" id="TIGR00229">
    <property type="entry name" value="sensory_box"/>
    <property type="match status" value="3"/>
</dbReference>
<evidence type="ECO:0000256" key="18">
    <source>
        <dbReference type="ARBA" id="ARBA00059827"/>
    </source>
</evidence>
<evidence type="ECO:0000256" key="17">
    <source>
        <dbReference type="ARBA" id="ARBA00030800"/>
    </source>
</evidence>
<evidence type="ECO:0000256" key="7">
    <source>
        <dbReference type="ARBA" id="ARBA00022490"/>
    </source>
</evidence>
<dbReference type="OrthoDB" id="290376at2"/>
<keyword evidence="10" id="KW-0547">Nucleotide-binding</keyword>
<evidence type="ECO:0000256" key="19">
    <source>
        <dbReference type="ARBA" id="ARBA00070616"/>
    </source>
</evidence>
<evidence type="ECO:0000256" key="4">
    <source>
        <dbReference type="ARBA" id="ARBA00012438"/>
    </source>
</evidence>
<dbReference type="Pfam" id="PF00989">
    <property type="entry name" value="PAS"/>
    <property type="match status" value="1"/>
</dbReference>
<dbReference type="Proteomes" id="UP000316095">
    <property type="component" value="Unassembled WGS sequence"/>
</dbReference>
<keyword evidence="9" id="KW-0479">Metal-binding</keyword>
<dbReference type="EC" id="2.7.13.3" evidence="4"/>
<dbReference type="InterPro" id="IPR003594">
    <property type="entry name" value="HATPase_dom"/>
</dbReference>
<dbReference type="Gene3D" id="1.20.5.1930">
    <property type="match status" value="1"/>
</dbReference>
<evidence type="ECO:0000256" key="2">
    <source>
        <dbReference type="ARBA" id="ARBA00001966"/>
    </source>
</evidence>
<dbReference type="InterPro" id="IPR005467">
    <property type="entry name" value="His_kinase_dom"/>
</dbReference>
<dbReference type="GO" id="GO:0006355">
    <property type="term" value="P:regulation of DNA-templated transcription"/>
    <property type="evidence" value="ECO:0007669"/>
    <property type="project" value="InterPro"/>
</dbReference>
<keyword evidence="7" id="KW-0963">Cytoplasm</keyword>
<evidence type="ECO:0000256" key="6">
    <source>
        <dbReference type="ARBA" id="ARBA00022485"/>
    </source>
</evidence>
<dbReference type="PANTHER" id="PTHR24421:SF58">
    <property type="entry name" value="SIGNAL TRANSDUCTION HISTIDINE-PROTEIN KINASE_PHOSPHATASE UHPB"/>
    <property type="match status" value="1"/>
</dbReference>
<keyword evidence="8 23" id="KW-0808">Transferase</keyword>
<keyword evidence="15" id="KW-0411">Iron-sulfur</keyword>
<dbReference type="GO" id="GO:0046872">
    <property type="term" value="F:metal ion binding"/>
    <property type="evidence" value="ECO:0007669"/>
    <property type="project" value="UniProtKB-KW"/>
</dbReference>
<keyword evidence="13" id="KW-0408">Iron</keyword>
<dbReference type="PROSITE" id="PS50109">
    <property type="entry name" value="HIS_KIN"/>
    <property type="match status" value="1"/>
</dbReference>
<feature type="domain" description="PAC" evidence="22">
    <location>
        <begin position="354"/>
        <end position="406"/>
    </location>
</feature>
<dbReference type="InterPro" id="IPR011712">
    <property type="entry name" value="Sig_transdc_His_kin_sub3_dim/P"/>
</dbReference>
<dbReference type="GO" id="GO:0046983">
    <property type="term" value="F:protein dimerization activity"/>
    <property type="evidence" value="ECO:0007669"/>
    <property type="project" value="InterPro"/>
</dbReference>
<reference evidence="23 24" key="1">
    <citation type="submission" date="2019-02" db="EMBL/GenBank/DDBJ databases">
        <title>Deep-cultivation of Planctomycetes and their phenomic and genomic characterization uncovers novel biology.</title>
        <authorList>
            <person name="Wiegand S."/>
            <person name="Jogler M."/>
            <person name="Boedeker C."/>
            <person name="Pinto D."/>
            <person name="Vollmers J."/>
            <person name="Rivas-Marin E."/>
            <person name="Kohn T."/>
            <person name="Peeters S.H."/>
            <person name="Heuer A."/>
            <person name="Rast P."/>
            <person name="Oberbeckmann S."/>
            <person name="Bunk B."/>
            <person name="Jeske O."/>
            <person name="Meyerdierks A."/>
            <person name="Storesund J.E."/>
            <person name="Kallscheuer N."/>
            <person name="Luecker S."/>
            <person name="Lage O.M."/>
            <person name="Pohl T."/>
            <person name="Merkel B.J."/>
            <person name="Hornburger P."/>
            <person name="Mueller R.-W."/>
            <person name="Bruemmer F."/>
            <person name="Labrenz M."/>
            <person name="Spormann A.M."/>
            <person name="Op Den Camp H."/>
            <person name="Overmann J."/>
            <person name="Amann R."/>
            <person name="Jetten M.S.M."/>
            <person name="Mascher T."/>
            <person name="Medema M.H."/>
            <person name="Devos D.P."/>
            <person name="Kaster A.-K."/>
            <person name="Ovreas L."/>
            <person name="Rohde M."/>
            <person name="Galperin M.Y."/>
            <person name="Jogler C."/>
        </authorList>
    </citation>
    <scope>NUCLEOTIDE SEQUENCE [LARGE SCALE GENOMIC DNA]</scope>
    <source>
        <strain evidence="23 24">Pan54</strain>
    </source>
</reference>
<sequence>MNNPADKNADSFSLLRRTFADDQPNVQWLLQSLDRSAFGILIIDPHLPGCPIIYANQSVIEMSGFGLEELLNHSPDSLWGNDQEQHGIKTLLWAIDNGRECRVVLRNYRKDGRLFWNEITLIPVRDQNLKIKCFIQILSDVSNYEKTRTEKEIVEDTLRSILNSAEDAIITINDRGIIQDLNLAAKAIFGYQPEELLGQNINILMPSPYHEEHDGYLRNFLETGITKVIGVGREVIAKRKNGSVFPAEIAINQVDHKRLFTGIVRDLTERKRSEELLRKEHDLNQKIISTSRSIILMLDPNKKILQFNSCFEQLTGRLLKDSKNKDFGELFIHATDHQHFQTSFTNAISGQSTRELCPILLTQTGERLIVEWETVPMTSRTGMVVALLCTGVNVTEQRRLEREVLEIATEEQRRIGQDLHDVVGQELTGMAMLAESLAVSLQGADAKQLQLAQKIARGTSEALRKVRLLSKGLNPVDIDAAGLMAALNSISSRIRENHKISCEFKCPSPVFLEDNIVANQLYRIAEEATTNAIKHAQATYIVIELLQTEENIILMIQDDGIGLQESEGSGLGLRIMRYRANRMGGGLSFEGSEFGGTLVKCIISAASMKDKNV</sequence>
<evidence type="ECO:0000256" key="10">
    <source>
        <dbReference type="ARBA" id="ARBA00022741"/>
    </source>
</evidence>
<dbReference type="Gene3D" id="3.30.450.20">
    <property type="entry name" value="PAS domain"/>
    <property type="match status" value="3"/>
</dbReference>
<dbReference type="InterPro" id="IPR013767">
    <property type="entry name" value="PAS_fold"/>
</dbReference>
<dbReference type="PRINTS" id="PR00344">
    <property type="entry name" value="BCTRLSENSOR"/>
</dbReference>
<keyword evidence="14" id="KW-0902">Two-component regulatory system</keyword>
<dbReference type="CDD" id="cd16917">
    <property type="entry name" value="HATPase_UhpB-NarQ-NarX-like"/>
    <property type="match status" value="1"/>
</dbReference>
<evidence type="ECO:0000256" key="13">
    <source>
        <dbReference type="ARBA" id="ARBA00023004"/>
    </source>
</evidence>
<comment type="function">
    <text evidence="18">Putative oxygen sensor; modulates the activity of FixJ, a transcriptional activator of nitrogen fixation fixK gene. FixL probably acts as a kinase that phosphorylates FixJ.</text>
</comment>
<comment type="caution">
    <text evidence="23">The sequence shown here is derived from an EMBL/GenBank/DDBJ whole genome shotgun (WGS) entry which is preliminary data.</text>
</comment>
<evidence type="ECO:0000256" key="9">
    <source>
        <dbReference type="ARBA" id="ARBA00022723"/>
    </source>
</evidence>
<dbReference type="SMART" id="SM00387">
    <property type="entry name" value="HATPase_c"/>
    <property type="match status" value="1"/>
</dbReference>
<dbReference type="EMBL" id="SJPG01000001">
    <property type="protein sequence ID" value="TWT59660.1"/>
    <property type="molecule type" value="Genomic_DNA"/>
</dbReference>
<dbReference type="GO" id="GO:0000155">
    <property type="term" value="F:phosphorelay sensor kinase activity"/>
    <property type="evidence" value="ECO:0007669"/>
    <property type="project" value="InterPro"/>
</dbReference>
<evidence type="ECO:0000256" key="11">
    <source>
        <dbReference type="ARBA" id="ARBA00022777"/>
    </source>
</evidence>